<proteinExistence type="predicted"/>
<protein>
    <recommendedName>
        <fullName evidence="1">NigD-like OB domain-containing protein</fullName>
    </recommendedName>
</protein>
<gene>
    <name evidence="2" type="ORF">SDC9_34289</name>
</gene>
<organism evidence="2">
    <name type="scientific">bioreactor metagenome</name>
    <dbReference type="NCBI Taxonomy" id="1076179"/>
    <lineage>
        <taxon>unclassified sequences</taxon>
        <taxon>metagenomes</taxon>
        <taxon>ecological metagenomes</taxon>
    </lineage>
</organism>
<dbReference type="InterPro" id="IPR053994">
    <property type="entry name" value="NigD-like_OB"/>
</dbReference>
<name>A0A644VAC7_9ZZZZ</name>
<reference evidence="2" key="1">
    <citation type="submission" date="2019-08" db="EMBL/GenBank/DDBJ databases">
        <authorList>
            <person name="Kucharzyk K."/>
            <person name="Murdoch R.W."/>
            <person name="Higgins S."/>
            <person name="Loffler F."/>
        </authorList>
    </citation>
    <scope>NUCLEOTIDE SEQUENCE</scope>
</reference>
<evidence type="ECO:0000313" key="2">
    <source>
        <dbReference type="EMBL" id="MPL88270.1"/>
    </source>
</evidence>
<dbReference type="PROSITE" id="PS51257">
    <property type="entry name" value="PROKAR_LIPOPROTEIN"/>
    <property type="match status" value="1"/>
</dbReference>
<comment type="caution">
    <text evidence="2">The sequence shown here is derived from an EMBL/GenBank/DDBJ whole genome shotgun (WGS) entry which is preliminary data.</text>
</comment>
<dbReference type="AlphaFoldDB" id="A0A644VAC7"/>
<sequence>MKMKRLRMTTLTVLASAMVLLTSCLGEGGSETSLYGIAGVVESQPLTYKKVVRISDGSLIYSPGLDSDASIQPGDCCLIDMYIDYSVQNVEQLGYYAATISNYVDVDKWPTSSSTDSLKVRPNEQMIYDIPSLNFISNKLFVYSQHKEQTDQKNTYRLTYNPNEEVKEVDGYRIYNFYYSCQKVQDGKSPEITPYHVNAFDVEYVLKQIAQKEKALGNDKLSFKINYIKTINADSSFVKGATQRITWDVSSILGTSN</sequence>
<dbReference type="EMBL" id="VSSQ01000254">
    <property type="protein sequence ID" value="MPL88270.1"/>
    <property type="molecule type" value="Genomic_DNA"/>
</dbReference>
<feature type="domain" description="NigD-like OB" evidence="1">
    <location>
        <begin position="29"/>
        <end position="103"/>
    </location>
</feature>
<accession>A0A644VAC7</accession>
<evidence type="ECO:0000259" key="1">
    <source>
        <dbReference type="Pfam" id="PF22221"/>
    </source>
</evidence>
<dbReference type="Pfam" id="PF22221">
    <property type="entry name" value="NigD_N-like"/>
    <property type="match status" value="1"/>
</dbReference>